<dbReference type="CDD" id="cd02440">
    <property type="entry name" value="AdoMet_MTases"/>
    <property type="match status" value="1"/>
</dbReference>
<gene>
    <name evidence="6" type="primary">ubiE</name>
    <name evidence="8" type="ORF">IBL26_01605</name>
</gene>
<evidence type="ECO:0000256" key="1">
    <source>
        <dbReference type="ARBA" id="ARBA00022428"/>
    </source>
</evidence>
<keyword evidence="4 6" id="KW-0831">Ubiquinone biosynthesis</keyword>
<dbReference type="GO" id="GO:0032259">
    <property type="term" value="P:methylation"/>
    <property type="evidence" value="ECO:0007669"/>
    <property type="project" value="UniProtKB-KW"/>
</dbReference>
<evidence type="ECO:0000313" key="9">
    <source>
        <dbReference type="Proteomes" id="UP000626026"/>
    </source>
</evidence>
<dbReference type="Proteomes" id="UP000626026">
    <property type="component" value="Unassembled WGS sequence"/>
</dbReference>
<dbReference type="HAMAP" id="MF_01813">
    <property type="entry name" value="MenG_UbiE_methyltr"/>
    <property type="match status" value="1"/>
</dbReference>
<dbReference type="EC" id="2.1.1.163" evidence="6"/>
<dbReference type="InterPro" id="IPR004033">
    <property type="entry name" value="UbiE/COQ5_MeTrFase"/>
</dbReference>
<dbReference type="Gene3D" id="3.40.50.150">
    <property type="entry name" value="Vaccinia Virus protein VP39"/>
    <property type="match status" value="1"/>
</dbReference>
<organism evidence="8 9">
    <name type="scientific">Teichococcus aerophilus</name>
    <dbReference type="NCBI Taxonomy" id="1224513"/>
    <lineage>
        <taxon>Bacteria</taxon>
        <taxon>Pseudomonadati</taxon>
        <taxon>Pseudomonadota</taxon>
        <taxon>Alphaproteobacteria</taxon>
        <taxon>Acetobacterales</taxon>
        <taxon>Roseomonadaceae</taxon>
        <taxon>Roseomonas</taxon>
    </lineage>
</organism>
<dbReference type="InterPro" id="IPR029063">
    <property type="entry name" value="SAM-dependent_MTases_sf"/>
</dbReference>
<comment type="catalytic activity">
    <reaction evidence="6">
        <text>a 2-methoxy-6-(all-trans-polyprenyl)benzene-1,4-diol + S-adenosyl-L-methionine = a 5-methoxy-2-methyl-3-(all-trans-polyprenyl)benzene-1,4-diol + S-adenosyl-L-homocysteine + H(+)</text>
        <dbReference type="Rhea" id="RHEA:28286"/>
        <dbReference type="Rhea" id="RHEA-COMP:10858"/>
        <dbReference type="Rhea" id="RHEA-COMP:10859"/>
        <dbReference type="ChEBI" id="CHEBI:15378"/>
        <dbReference type="ChEBI" id="CHEBI:57856"/>
        <dbReference type="ChEBI" id="CHEBI:59789"/>
        <dbReference type="ChEBI" id="CHEBI:84166"/>
        <dbReference type="ChEBI" id="CHEBI:84167"/>
        <dbReference type="EC" id="2.1.1.201"/>
    </reaction>
</comment>
<dbReference type="PROSITE" id="PS51608">
    <property type="entry name" value="SAM_MT_UBIE"/>
    <property type="match status" value="1"/>
</dbReference>
<keyword evidence="5 6" id="KW-0949">S-adenosyl-L-methionine</keyword>
<keyword evidence="2 6" id="KW-0489">Methyltransferase</keyword>
<feature type="binding site" evidence="6">
    <location>
        <position position="124"/>
    </location>
    <ligand>
        <name>S-adenosyl-L-methionine</name>
        <dbReference type="ChEBI" id="CHEBI:59789"/>
    </ligand>
</feature>
<reference evidence="8 9" key="1">
    <citation type="journal article" date="2013" name="Int. J. Syst. Evol. Microbiol.">
        <title>Roseomonas aerophila sp. nov., isolated from air.</title>
        <authorList>
            <person name="Kim S.J."/>
            <person name="Weon H.Y."/>
            <person name="Ahn J.H."/>
            <person name="Hong S.B."/>
            <person name="Seok S.J."/>
            <person name="Whang K.S."/>
            <person name="Kwon S.W."/>
        </authorList>
    </citation>
    <scope>NUCLEOTIDE SEQUENCE [LARGE SCALE GENOMIC DNA]</scope>
    <source>
        <strain evidence="8 9">NBRC 108923</strain>
    </source>
</reference>
<proteinExistence type="inferred from homology"/>
<evidence type="ECO:0000256" key="7">
    <source>
        <dbReference type="SAM" id="MobiDB-lite"/>
    </source>
</evidence>
<evidence type="ECO:0000313" key="8">
    <source>
        <dbReference type="EMBL" id="MBC9205515.1"/>
    </source>
</evidence>
<dbReference type="PROSITE" id="PS01184">
    <property type="entry name" value="UBIE_2"/>
    <property type="match status" value="1"/>
</dbReference>
<dbReference type="Pfam" id="PF01209">
    <property type="entry name" value="Ubie_methyltran"/>
    <property type="match status" value="1"/>
</dbReference>
<name>A0ABR7RG55_9PROT</name>
<feature type="binding site" evidence="6">
    <location>
        <position position="103"/>
    </location>
    <ligand>
        <name>S-adenosyl-L-methionine</name>
        <dbReference type="ChEBI" id="CHEBI:59789"/>
    </ligand>
</feature>
<accession>A0ABR7RG55</accession>
<evidence type="ECO:0000256" key="4">
    <source>
        <dbReference type="ARBA" id="ARBA00022688"/>
    </source>
</evidence>
<feature type="compositionally biased region" description="Low complexity" evidence="7">
    <location>
        <begin position="21"/>
        <end position="37"/>
    </location>
</feature>
<comment type="catalytic activity">
    <reaction evidence="6">
        <text>a 2-demethylmenaquinol + S-adenosyl-L-methionine = a menaquinol + S-adenosyl-L-homocysteine + H(+)</text>
        <dbReference type="Rhea" id="RHEA:42640"/>
        <dbReference type="Rhea" id="RHEA-COMP:9539"/>
        <dbReference type="Rhea" id="RHEA-COMP:9563"/>
        <dbReference type="ChEBI" id="CHEBI:15378"/>
        <dbReference type="ChEBI" id="CHEBI:18151"/>
        <dbReference type="ChEBI" id="CHEBI:55437"/>
        <dbReference type="ChEBI" id="CHEBI:57856"/>
        <dbReference type="ChEBI" id="CHEBI:59789"/>
        <dbReference type="EC" id="2.1.1.163"/>
    </reaction>
</comment>
<comment type="caution">
    <text evidence="8">The sequence shown here is derived from an EMBL/GenBank/DDBJ whole genome shotgun (WGS) entry which is preliminary data.</text>
</comment>
<keyword evidence="9" id="KW-1185">Reference proteome</keyword>
<comment type="function">
    <text evidence="6">Methyltransferase required for the conversion of demethylmenaquinol (DMKH2) to menaquinol (MKH2) and the conversion of 2-polyprenyl-6-methoxy-1,4-benzoquinol (DDMQH2) to 2-polyprenyl-3-methyl-6-methoxy-1,4-benzoquinol (DMQH2).</text>
</comment>
<dbReference type="InterPro" id="IPR023576">
    <property type="entry name" value="UbiE/COQ5_MeTrFase_CS"/>
</dbReference>
<comment type="similarity">
    <text evidence="6">Belongs to the class I-like SAM-binding methyltransferase superfamily. MenG/UbiE family.</text>
</comment>
<protein>
    <recommendedName>
        <fullName evidence="6">Ubiquinone/menaquinone biosynthesis C-methyltransferase UbiE</fullName>
        <ecNumber evidence="6">2.1.1.163</ecNumber>
        <ecNumber evidence="6">2.1.1.201</ecNumber>
    </recommendedName>
    <alternativeName>
        <fullName evidence="6">2-methoxy-6-polyprenyl-1,4-benzoquinol methylase</fullName>
    </alternativeName>
    <alternativeName>
        <fullName evidence="6">Demethylmenaquinone methyltransferase</fullName>
    </alternativeName>
</protein>
<dbReference type="EC" id="2.1.1.201" evidence="6"/>
<dbReference type="EMBL" id="JACTVA010000002">
    <property type="protein sequence ID" value="MBC9205515.1"/>
    <property type="molecule type" value="Genomic_DNA"/>
</dbReference>
<keyword evidence="1 6" id="KW-0474">Menaquinone biosynthesis</keyword>
<comment type="pathway">
    <text evidence="6">Cofactor biosynthesis; ubiquinone biosynthesis.</text>
</comment>
<dbReference type="PANTHER" id="PTHR43591">
    <property type="entry name" value="METHYLTRANSFERASE"/>
    <property type="match status" value="1"/>
</dbReference>
<feature type="region of interest" description="Disordered" evidence="7">
    <location>
        <begin position="15"/>
        <end position="39"/>
    </location>
</feature>
<sequence>MEAVYRCGVGNAEDSPLNGLPSQEHSAASSASAQAPHPTLPSYYGETAARAGFVRRLFDDTAVHYDRINAVFSLGTGAWYRRQAMRRAGLRPGAQVLDVACGTGLVTREARYLAGPAGRVMGLDPSAGMLSEARRQLGGPFMLGRAETLPLGDASLDFITMGYALRHVADLAAPFAEFHRVLKPGGTVLLLEIGRPEGRVAHALAKAYLGKVVPALCRVAAPRARSGTLMQYYWDTIEACVPAETILQHLRAAGFARVECETTLGIFRSYIAHR</sequence>
<evidence type="ECO:0000256" key="5">
    <source>
        <dbReference type="ARBA" id="ARBA00022691"/>
    </source>
</evidence>
<evidence type="ECO:0000256" key="6">
    <source>
        <dbReference type="HAMAP-Rule" id="MF_01813"/>
    </source>
</evidence>
<dbReference type="PANTHER" id="PTHR43591:SF24">
    <property type="entry name" value="2-METHOXY-6-POLYPRENYL-1,4-BENZOQUINOL METHYLASE, MITOCHONDRIAL"/>
    <property type="match status" value="1"/>
</dbReference>
<dbReference type="GO" id="GO:0008168">
    <property type="term" value="F:methyltransferase activity"/>
    <property type="evidence" value="ECO:0007669"/>
    <property type="project" value="UniProtKB-KW"/>
</dbReference>
<keyword evidence="3 6" id="KW-0808">Transferase</keyword>
<dbReference type="SUPFAM" id="SSF53335">
    <property type="entry name" value="S-adenosyl-L-methionine-dependent methyltransferases"/>
    <property type="match status" value="1"/>
</dbReference>
<evidence type="ECO:0000256" key="3">
    <source>
        <dbReference type="ARBA" id="ARBA00022679"/>
    </source>
</evidence>
<evidence type="ECO:0000256" key="2">
    <source>
        <dbReference type="ARBA" id="ARBA00022603"/>
    </source>
</evidence>
<comment type="caution">
    <text evidence="6">Lacks conserved residue(s) required for the propagation of feature annotation.</text>
</comment>
<comment type="pathway">
    <text evidence="6">Quinol/quinone metabolism; menaquinone biosynthesis; menaquinol from 1,4-dihydroxy-2-naphthoate: step 2/2.</text>
</comment>